<protein>
    <submittedName>
        <fullName evidence="1">Uncharacterized protein</fullName>
    </submittedName>
</protein>
<proteinExistence type="predicted"/>
<gene>
    <name evidence="1" type="ORF">CH063_10908</name>
</gene>
<name>H1VJ98_COLHI</name>
<evidence type="ECO:0000313" key="2">
    <source>
        <dbReference type="Proteomes" id="UP000007174"/>
    </source>
</evidence>
<evidence type="ECO:0000313" key="1">
    <source>
        <dbReference type="EMBL" id="CCF40301.1"/>
    </source>
</evidence>
<dbReference type="EMBL" id="CACQ02003997">
    <property type="protein sequence ID" value="CCF40301.1"/>
    <property type="molecule type" value="Genomic_DNA"/>
</dbReference>
<reference evidence="2" key="1">
    <citation type="journal article" date="2012" name="Nat. Genet.">
        <title>Lifestyle transitions in plant pathogenic Colletotrichum fungi deciphered by genome and transcriptome analyses.</title>
        <authorList>
            <person name="O'Connell R.J."/>
            <person name="Thon M.R."/>
            <person name="Hacquard S."/>
            <person name="Amyotte S.G."/>
            <person name="Kleemann J."/>
            <person name="Torres M.F."/>
            <person name="Damm U."/>
            <person name="Buiate E.A."/>
            <person name="Epstein L."/>
            <person name="Alkan N."/>
            <person name="Altmueller J."/>
            <person name="Alvarado-Balderrama L."/>
            <person name="Bauser C.A."/>
            <person name="Becker C."/>
            <person name="Birren B.W."/>
            <person name="Chen Z."/>
            <person name="Choi J."/>
            <person name="Crouch J.A."/>
            <person name="Duvick J.P."/>
            <person name="Farman M.A."/>
            <person name="Gan P."/>
            <person name="Heiman D."/>
            <person name="Henrissat B."/>
            <person name="Howard R.J."/>
            <person name="Kabbage M."/>
            <person name="Koch C."/>
            <person name="Kracher B."/>
            <person name="Kubo Y."/>
            <person name="Law A.D."/>
            <person name="Lebrun M.-H."/>
            <person name="Lee Y.-H."/>
            <person name="Miyara I."/>
            <person name="Moore N."/>
            <person name="Neumann U."/>
            <person name="Nordstroem K."/>
            <person name="Panaccione D.G."/>
            <person name="Panstruga R."/>
            <person name="Place M."/>
            <person name="Proctor R.H."/>
            <person name="Prusky D."/>
            <person name="Rech G."/>
            <person name="Reinhardt R."/>
            <person name="Rollins J.A."/>
            <person name="Rounsley S."/>
            <person name="Schardl C.L."/>
            <person name="Schwartz D.C."/>
            <person name="Shenoy N."/>
            <person name="Shirasu K."/>
            <person name="Sikhakolli U.R."/>
            <person name="Stueber K."/>
            <person name="Sukno S.A."/>
            <person name="Sweigard J.A."/>
            <person name="Takano Y."/>
            <person name="Takahara H."/>
            <person name="Trail F."/>
            <person name="van der Does H.C."/>
            <person name="Voll L.M."/>
            <person name="Will I."/>
            <person name="Young S."/>
            <person name="Zeng Q."/>
            <person name="Zhang J."/>
            <person name="Zhou S."/>
            <person name="Dickman M.B."/>
            <person name="Schulze-Lefert P."/>
            <person name="Ver Loren van Themaat E."/>
            <person name="Ma L.-J."/>
            <person name="Vaillancourt L.J."/>
        </authorList>
    </citation>
    <scope>NUCLEOTIDE SEQUENCE [LARGE SCALE GENOMIC DNA]</scope>
    <source>
        <strain evidence="2">IMI 349063</strain>
    </source>
</reference>
<dbReference type="Proteomes" id="UP000007174">
    <property type="component" value="Unassembled WGS sequence"/>
</dbReference>
<sequence length="102" mass="11340">MMSIISNVKHFTSCYLLLAFNTTSPSLFPENDPLPTTSIWTAPARASPAILAIPRFERNIADPELFFSPFSLAACRSLLESHGADTSLNTCQLRWTTFDLKC</sequence>
<organism evidence="1 2">
    <name type="scientific">Colletotrichum higginsianum (strain IMI 349063)</name>
    <name type="common">Crucifer anthracnose fungus</name>
    <dbReference type="NCBI Taxonomy" id="759273"/>
    <lineage>
        <taxon>Eukaryota</taxon>
        <taxon>Fungi</taxon>
        <taxon>Dikarya</taxon>
        <taxon>Ascomycota</taxon>
        <taxon>Pezizomycotina</taxon>
        <taxon>Sordariomycetes</taxon>
        <taxon>Hypocreomycetidae</taxon>
        <taxon>Glomerellales</taxon>
        <taxon>Glomerellaceae</taxon>
        <taxon>Colletotrichum</taxon>
        <taxon>Colletotrichum destructivum species complex</taxon>
    </lineage>
</organism>
<accession>H1VJ98</accession>
<dbReference type="HOGENOM" id="CLU_2277306_0_0_1"/>
<dbReference type="AlphaFoldDB" id="H1VJ98"/>